<comment type="caution">
    <text evidence="8">The sequence shown here is derived from an EMBL/GenBank/DDBJ whole genome shotgun (WGS) entry which is preliminary data.</text>
</comment>
<dbReference type="EMBL" id="FTNK01000005">
    <property type="protein sequence ID" value="SIQ95317.1"/>
    <property type="molecule type" value="Genomic_DNA"/>
</dbReference>
<feature type="domain" description="Response regulatory" evidence="7">
    <location>
        <begin position="3"/>
        <end position="117"/>
    </location>
</feature>
<proteinExistence type="inferred from homology"/>
<dbReference type="PROSITE" id="PS50110">
    <property type="entry name" value="RESPONSE_REGULATORY"/>
    <property type="match status" value="1"/>
</dbReference>
<dbReference type="InterPro" id="IPR001789">
    <property type="entry name" value="Sig_transdc_resp-reg_receiver"/>
</dbReference>
<dbReference type="InterPro" id="IPR036388">
    <property type="entry name" value="WH-like_DNA-bd_sf"/>
</dbReference>
<dbReference type="Proteomes" id="UP000186666">
    <property type="component" value="Unassembled WGS sequence"/>
</dbReference>
<dbReference type="Pfam" id="PF03704">
    <property type="entry name" value="BTAD"/>
    <property type="match status" value="1"/>
</dbReference>
<dbReference type="SMART" id="SM00448">
    <property type="entry name" value="REC"/>
    <property type="match status" value="1"/>
</dbReference>
<gene>
    <name evidence="8" type="ORF">SAMN05421578_105199</name>
</gene>
<dbReference type="InterPro" id="IPR001867">
    <property type="entry name" value="OmpR/PhoB-type_DNA-bd"/>
</dbReference>
<keyword evidence="9" id="KW-1185">Reference proteome</keyword>
<dbReference type="InterPro" id="IPR011990">
    <property type="entry name" value="TPR-like_helical_dom_sf"/>
</dbReference>
<dbReference type="SUPFAM" id="SSF52172">
    <property type="entry name" value="CheY-like"/>
    <property type="match status" value="1"/>
</dbReference>
<dbReference type="RefSeq" id="WP_068587051.1">
    <property type="nucleotide sequence ID" value="NZ_FTNK01000005.1"/>
</dbReference>
<dbReference type="SMART" id="SM00862">
    <property type="entry name" value="Trans_reg_C"/>
    <property type="match status" value="1"/>
</dbReference>
<dbReference type="InterPro" id="IPR005158">
    <property type="entry name" value="BTAD"/>
</dbReference>
<sequence>MFNVVIVEDEKPILDLMKYVIGQNPQYTILGAFSNPLEALACFPQLRPDVVFLDVEMPKMNGLELAQRMNDLWDHTHIIFTTAYKNYALEAFNVQAFDYILKPVTKMAIERVTERLMKQHRLAIPPERRARHVSIQCFGGFEVRNLDGAPVHWPTRKTEELFAYFLCHPGKEISKWYLADLLWHDMDEERASHNLHNTMYRLKKLLKEQEIDMDIKKVNEGYMLDASNHTYDVLAFERYLHSISEGGRDAAQEEKLVSLYKGTLFDRKDYLWKTSHEKKFSKHFTMLINSLIQQDLAKGDWKKAEQRLDQFLNIYPLDEEMNLSLFKIYECSGRQEQIKKIYAKFENAYLLDLGLAPPQEMRDWVLKTTERRR</sequence>
<dbReference type="InterPro" id="IPR016032">
    <property type="entry name" value="Sig_transdc_resp-reg_C-effctor"/>
</dbReference>
<dbReference type="Gene3D" id="1.25.40.10">
    <property type="entry name" value="Tetratricopeptide repeat domain"/>
    <property type="match status" value="1"/>
</dbReference>
<evidence type="ECO:0000313" key="9">
    <source>
        <dbReference type="Proteomes" id="UP000186666"/>
    </source>
</evidence>
<dbReference type="Gene3D" id="3.40.50.2300">
    <property type="match status" value="1"/>
</dbReference>
<dbReference type="InterPro" id="IPR051677">
    <property type="entry name" value="AfsR-DnrI-RedD_regulator"/>
</dbReference>
<dbReference type="Pfam" id="PF00072">
    <property type="entry name" value="Response_reg"/>
    <property type="match status" value="1"/>
</dbReference>
<evidence type="ECO:0000256" key="3">
    <source>
        <dbReference type="ARBA" id="ARBA00023015"/>
    </source>
</evidence>
<accession>A0ABY1JXQ8</accession>
<protein>
    <submittedName>
        <fullName evidence="8">Response regulator receiver and SARP domain protein</fullName>
    </submittedName>
</protein>
<evidence type="ECO:0000256" key="4">
    <source>
        <dbReference type="ARBA" id="ARBA00023125"/>
    </source>
</evidence>
<dbReference type="SUPFAM" id="SSF48452">
    <property type="entry name" value="TPR-like"/>
    <property type="match status" value="1"/>
</dbReference>
<comment type="similarity">
    <text evidence="1">Belongs to the AfsR/DnrI/RedD regulatory family.</text>
</comment>
<evidence type="ECO:0000256" key="5">
    <source>
        <dbReference type="ARBA" id="ARBA00023163"/>
    </source>
</evidence>
<dbReference type="Gene3D" id="1.10.10.10">
    <property type="entry name" value="Winged helix-like DNA-binding domain superfamily/Winged helix DNA-binding domain"/>
    <property type="match status" value="1"/>
</dbReference>
<evidence type="ECO:0000256" key="1">
    <source>
        <dbReference type="ARBA" id="ARBA00005820"/>
    </source>
</evidence>
<keyword evidence="4" id="KW-0238">DNA-binding</keyword>
<evidence type="ECO:0000259" key="7">
    <source>
        <dbReference type="PROSITE" id="PS50110"/>
    </source>
</evidence>
<feature type="modified residue" description="4-aspartylphosphate" evidence="6">
    <location>
        <position position="54"/>
    </location>
</feature>
<evidence type="ECO:0000256" key="6">
    <source>
        <dbReference type="PROSITE-ProRule" id="PRU00169"/>
    </source>
</evidence>
<dbReference type="PANTHER" id="PTHR35807">
    <property type="entry name" value="TRANSCRIPTIONAL REGULATOR REDD-RELATED"/>
    <property type="match status" value="1"/>
</dbReference>
<keyword evidence="5" id="KW-0804">Transcription</keyword>
<dbReference type="SUPFAM" id="SSF46894">
    <property type="entry name" value="C-terminal effector domain of the bipartite response regulators"/>
    <property type="match status" value="1"/>
</dbReference>
<keyword evidence="3" id="KW-0805">Transcription regulation</keyword>
<dbReference type="InterPro" id="IPR011006">
    <property type="entry name" value="CheY-like_superfamily"/>
</dbReference>
<keyword evidence="2" id="KW-0902">Two-component regulatory system</keyword>
<name>A0ABY1JXQ8_9BACL</name>
<reference evidence="8 9" key="1">
    <citation type="submission" date="2017-01" db="EMBL/GenBank/DDBJ databases">
        <authorList>
            <person name="Varghese N."/>
            <person name="Submissions S."/>
        </authorList>
    </citation>
    <scope>NUCLEOTIDE SEQUENCE [LARGE SCALE GENOMIC DNA]</scope>
    <source>
        <strain evidence="8 9">ATCC 23464</strain>
    </source>
</reference>
<keyword evidence="6" id="KW-0597">Phosphoprotein</keyword>
<organism evidence="8 9">
    <name type="scientific">Paenibacillus macquariensis</name>
    <dbReference type="NCBI Taxonomy" id="948756"/>
    <lineage>
        <taxon>Bacteria</taxon>
        <taxon>Bacillati</taxon>
        <taxon>Bacillota</taxon>
        <taxon>Bacilli</taxon>
        <taxon>Bacillales</taxon>
        <taxon>Paenibacillaceae</taxon>
        <taxon>Paenibacillus</taxon>
    </lineage>
</organism>
<evidence type="ECO:0000313" key="8">
    <source>
        <dbReference type="EMBL" id="SIQ95317.1"/>
    </source>
</evidence>
<evidence type="ECO:0000256" key="2">
    <source>
        <dbReference type="ARBA" id="ARBA00023012"/>
    </source>
</evidence>
<dbReference type="SMART" id="SM01043">
    <property type="entry name" value="BTAD"/>
    <property type="match status" value="1"/>
</dbReference>